<reference evidence="1" key="1">
    <citation type="submission" date="2020-08" db="EMBL/GenBank/DDBJ databases">
        <title>Whole genome shotgun sequence of Actinocatenispora sera NBRC 101916.</title>
        <authorList>
            <person name="Komaki H."/>
            <person name="Tamura T."/>
        </authorList>
    </citation>
    <scope>NUCLEOTIDE SEQUENCE</scope>
    <source>
        <strain evidence="1">NBRC 101916</strain>
    </source>
</reference>
<evidence type="ECO:0000313" key="1">
    <source>
        <dbReference type="EMBL" id="BCJ31883.1"/>
    </source>
</evidence>
<gene>
    <name evidence="1" type="ORF">Asera_59910</name>
</gene>
<sequence length="65" mass="7836">MPRSTDPERTYTIRQLYVELARYHQTLEDTGNHSRSTIESYVTHPVRFLRWLAGDYDPRRSDPWP</sequence>
<evidence type="ECO:0008006" key="3">
    <source>
        <dbReference type="Google" id="ProtNLM"/>
    </source>
</evidence>
<accession>A0A810L9C2</accession>
<proteinExistence type="predicted"/>
<keyword evidence="2" id="KW-1185">Reference proteome</keyword>
<dbReference type="AlphaFoldDB" id="A0A810L9C2"/>
<organism evidence="1 2">
    <name type="scientific">Actinocatenispora sera</name>
    <dbReference type="NCBI Taxonomy" id="390989"/>
    <lineage>
        <taxon>Bacteria</taxon>
        <taxon>Bacillati</taxon>
        <taxon>Actinomycetota</taxon>
        <taxon>Actinomycetes</taxon>
        <taxon>Micromonosporales</taxon>
        <taxon>Micromonosporaceae</taxon>
        <taxon>Actinocatenispora</taxon>
    </lineage>
</organism>
<name>A0A810L9C2_9ACTN</name>
<dbReference type="Proteomes" id="UP000680750">
    <property type="component" value="Chromosome"/>
</dbReference>
<dbReference type="KEGG" id="aser:Asera_59910"/>
<evidence type="ECO:0000313" key="2">
    <source>
        <dbReference type="Proteomes" id="UP000680750"/>
    </source>
</evidence>
<dbReference type="RefSeq" id="WP_030450019.1">
    <property type="nucleotide sequence ID" value="NZ_AP023354.1"/>
</dbReference>
<protein>
    <recommendedName>
        <fullName evidence="3">Core-binding (CB) domain-containing protein</fullName>
    </recommendedName>
</protein>
<dbReference type="EMBL" id="AP023354">
    <property type="protein sequence ID" value="BCJ31883.1"/>
    <property type="molecule type" value="Genomic_DNA"/>
</dbReference>
<dbReference type="OrthoDB" id="9803188at2"/>